<geneLocation type="mitochondrion" evidence="1"/>
<proteinExistence type="predicted"/>
<protein>
    <submittedName>
        <fullName evidence="1">Uncharacterized protein</fullName>
    </submittedName>
</protein>
<name>A0A101M2N2_PICGL</name>
<keyword evidence="1" id="KW-0496">Mitochondrion</keyword>
<reference evidence="1" key="1">
    <citation type="journal article" date="2015" name="Genome Biol. Evol.">
        <title>Organellar Genomes of White Spruce (Picea glauca): Assembly and Annotation.</title>
        <authorList>
            <person name="Jackman S.D."/>
            <person name="Warren R.L."/>
            <person name="Gibb E.A."/>
            <person name="Vandervalk B.P."/>
            <person name="Mohamadi H."/>
            <person name="Chu J."/>
            <person name="Raymond A."/>
            <person name="Pleasance S."/>
            <person name="Coope R."/>
            <person name="Wildung M.R."/>
            <person name="Ritland C.E."/>
            <person name="Bousquet J."/>
            <person name="Jones S.J."/>
            <person name="Bohlmann J."/>
            <person name="Birol I."/>
        </authorList>
    </citation>
    <scope>NUCLEOTIDE SEQUENCE [LARGE SCALE GENOMIC DNA]</scope>
    <source>
        <tissue evidence="1">Flushing bud</tissue>
    </source>
</reference>
<gene>
    <name evidence="1" type="ORF">ABT39_MTgene3059</name>
</gene>
<dbReference type="PROSITE" id="PS51257">
    <property type="entry name" value="PROKAR_LIPOPROTEIN"/>
    <property type="match status" value="1"/>
</dbReference>
<dbReference type="EMBL" id="LKAM01000002">
    <property type="protein sequence ID" value="KUM49832.1"/>
    <property type="molecule type" value="Genomic_DNA"/>
</dbReference>
<comment type="caution">
    <text evidence="1">The sequence shown here is derived from an EMBL/GenBank/DDBJ whole genome shotgun (WGS) entry which is preliminary data.</text>
</comment>
<organism evidence="1">
    <name type="scientific">Picea glauca</name>
    <name type="common">White spruce</name>
    <name type="synonym">Pinus glauca</name>
    <dbReference type="NCBI Taxonomy" id="3330"/>
    <lineage>
        <taxon>Eukaryota</taxon>
        <taxon>Viridiplantae</taxon>
        <taxon>Streptophyta</taxon>
        <taxon>Embryophyta</taxon>
        <taxon>Tracheophyta</taxon>
        <taxon>Spermatophyta</taxon>
        <taxon>Pinopsida</taxon>
        <taxon>Pinidae</taxon>
        <taxon>Conifers I</taxon>
        <taxon>Pinales</taxon>
        <taxon>Pinaceae</taxon>
        <taxon>Picea</taxon>
    </lineage>
</organism>
<dbReference type="AlphaFoldDB" id="A0A101M2N2"/>
<sequence length="54" mass="5697">MMGGVGRPGFLLWGLGGCREILPGSVSALRASKSRLSGKRLNDSEVCSGLSREF</sequence>
<accession>A0A101M2N2</accession>
<evidence type="ECO:0000313" key="1">
    <source>
        <dbReference type="EMBL" id="KUM49832.1"/>
    </source>
</evidence>